<feature type="chain" id="PRO_5007412294" evidence="1">
    <location>
        <begin position="18"/>
        <end position="176"/>
    </location>
</feature>
<sequence>MFRIISAIFLIHSYTQAHLSAPISPYIGSIPALANVKTYDQSLQRIIGSARKYNNGFFWPPPYPLVANTLAKESLQSFSDFTGFGLNDLRLNSLGGFNLNDITSANLLGNMQMIQIPLLSSSSTQQQCQAPCFICSSPPHASSCSQQINQPQFIFNPMQTSLSPSNQCCCCIRMNK</sequence>
<protein>
    <submittedName>
        <fullName evidence="2">Bm241</fullName>
    </submittedName>
</protein>
<reference evidence="2" key="2">
    <citation type="submission" date="2012-12" db="EMBL/GenBank/DDBJ databases">
        <authorList>
            <person name="Gao Y.W."/>
            <person name="Fan S.T."/>
            <person name="Sun H.T."/>
            <person name="Wang Z."/>
            <person name="Gao X.L."/>
            <person name="Li Y.G."/>
            <person name="Wang T.C."/>
            <person name="Zhang K."/>
            <person name="Xu W.W."/>
            <person name="Yu Z.J."/>
            <person name="Xia X.Z."/>
        </authorList>
    </citation>
    <scope>NUCLEOTIDE SEQUENCE</scope>
    <source>
        <strain evidence="2">FR3</strain>
    </source>
</reference>
<dbReference type="OMA" id="CCCCIRM"/>
<dbReference type="AlphaFoldDB" id="A0A0J9XP41"/>
<keyword evidence="1" id="KW-0732">Signal</keyword>
<accession>A0A0J9XP41</accession>
<feature type="signal peptide" evidence="1">
    <location>
        <begin position="1"/>
        <end position="17"/>
    </location>
</feature>
<name>A0A0J9XP41_BRUMA</name>
<dbReference type="EMBL" id="LN856699">
    <property type="protein sequence ID" value="CDP92071.1"/>
    <property type="molecule type" value="Genomic_DNA"/>
</dbReference>
<reference evidence="2" key="1">
    <citation type="journal article" date="2007" name="Science">
        <title>Draft genome of the filarial nematode parasite Brugia malayi.</title>
        <authorList>
            <person name="Ghedin E."/>
            <person name="Wang S."/>
            <person name="Spiro D."/>
            <person name="Caler E."/>
            <person name="Zhao Q."/>
            <person name="Crabtree J."/>
            <person name="Allen J.E."/>
            <person name="Delcher A.L."/>
            <person name="Guiliano D.B."/>
            <person name="Miranda-Saavedra D."/>
            <person name="Angiuoli S.V."/>
            <person name="Creasy T."/>
            <person name="Amedeo P."/>
            <person name="Haas B."/>
            <person name="El-Sayed N.M."/>
            <person name="Wortman J.R."/>
            <person name="Feldblyum T."/>
            <person name="Tallon L."/>
            <person name="Schatz M."/>
            <person name="Shumway M."/>
            <person name="Koo H."/>
            <person name="Salzberg S.L."/>
            <person name="Schobel S."/>
            <person name="Pertea M."/>
            <person name="Pop M."/>
            <person name="White O."/>
            <person name="Barton G.J."/>
            <person name="Carlow C.K."/>
            <person name="Crawford M.J."/>
            <person name="Daub J."/>
            <person name="Dimmic M.W."/>
            <person name="Estes C.F."/>
            <person name="Foster J.M."/>
            <person name="Ganatra M."/>
            <person name="Gregory W.F."/>
            <person name="Johnson N.M."/>
            <person name="Jin J."/>
            <person name="Komuniecki R."/>
            <person name="Korf I."/>
            <person name="Kumar S."/>
            <person name="Laney S."/>
            <person name="Li B.W."/>
            <person name="Li W."/>
            <person name="Lindblom T.H."/>
            <person name="Lustigman S."/>
            <person name="Ma D."/>
            <person name="Maina C.V."/>
            <person name="Martin D.M."/>
            <person name="McCarter J.P."/>
            <person name="McReynolds L."/>
            <person name="Mitreva M."/>
            <person name="Nutman T.B."/>
            <person name="Parkinson J."/>
            <person name="Peregrin-Alvarez J.M."/>
            <person name="Poole C."/>
            <person name="Ren Q."/>
            <person name="Saunders L."/>
            <person name="Sluder A.E."/>
            <person name="Smith K."/>
            <person name="Stanke M."/>
            <person name="Unnasch T.R."/>
            <person name="Ware J."/>
            <person name="Wei A.D."/>
            <person name="Weil G."/>
            <person name="Williams D.J."/>
            <person name="Zhang Y."/>
            <person name="Williams S.A."/>
            <person name="Fraser-Liggett C."/>
            <person name="Slatko B."/>
            <person name="Blaxter M.L."/>
            <person name="Scott A.L."/>
        </authorList>
    </citation>
    <scope>NUCLEOTIDE SEQUENCE</scope>
    <source>
        <strain evidence="2">FR3</strain>
    </source>
</reference>
<evidence type="ECO:0000256" key="1">
    <source>
        <dbReference type="SAM" id="SignalP"/>
    </source>
</evidence>
<gene>
    <name evidence="2" type="ORF">Bm241</name>
    <name evidence="2" type="ORF">BM_Bm241</name>
</gene>
<organism evidence="2">
    <name type="scientific">Brugia malayi</name>
    <name type="common">Filarial nematode worm</name>
    <dbReference type="NCBI Taxonomy" id="6279"/>
    <lineage>
        <taxon>Eukaryota</taxon>
        <taxon>Metazoa</taxon>
        <taxon>Ecdysozoa</taxon>
        <taxon>Nematoda</taxon>
        <taxon>Chromadorea</taxon>
        <taxon>Rhabditida</taxon>
        <taxon>Spirurina</taxon>
        <taxon>Spiruromorpha</taxon>
        <taxon>Filarioidea</taxon>
        <taxon>Onchocercidae</taxon>
        <taxon>Brugia</taxon>
    </lineage>
</organism>
<evidence type="ECO:0000313" key="2">
    <source>
        <dbReference type="EMBL" id="CDP92071.1"/>
    </source>
</evidence>
<proteinExistence type="predicted"/>